<comment type="caution">
    <text evidence="2">The sequence shown here is derived from an EMBL/GenBank/DDBJ whole genome shotgun (WGS) entry which is preliminary data.</text>
</comment>
<sequence>MVPEAFLLERLSTIGHTHLCVIFSRCWPDEERRRSQRRAGLHRRVVWHSCPRSLAGGGDFCTWLFRNKLSQFRSCHGLMLKDVANEKFYDANFTHCVGLSSPTLDVVELGLWGVKEAPTWECGWGVESVSLLMVSDHSLNFRPLDQVAGNNVTKRHVFRRRAHHHKLVTKLLAVDCAALREEIYVQVMAPHMHHIHIGRRFHNFRCHWTMAFAVAKRLNCYFGQLHTSHLRPVSTSDRSNIHPESLNGRGAVKRFNISPKLPREEYFAAGNPALQLIGDSTEQMDQEVTANAVRGGISWKWNFSRASEKCDVTLNGFCNATSSCSLNDSALWICQFTKYYNGHKPLEDSVIGHRKSGKESLEPIRVKRGSSGGINMARGKGRSLRKRADQWNRPARVPHTKIRKRPLRGMKSFLPRCGAGSVTNTPRWPRDKLVTINSTLSLCNQALARRELYDHSVLPTTVYSVFNNLAMPRTGDASLSPRRNVKAWKRDFAPSSSGMIHTDEVLEAAPPGNRARIA</sequence>
<protein>
    <submittedName>
        <fullName evidence="2">Uncharacterized protein</fullName>
    </submittedName>
</protein>
<dbReference type="EMBL" id="JARBHB010000009">
    <property type="protein sequence ID" value="KAJ8875880.1"/>
    <property type="molecule type" value="Genomic_DNA"/>
</dbReference>
<accession>A0ABQ9GV22</accession>
<name>A0ABQ9GV22_9NEOP</name>
<dbReference type="Proteomes" id="UP001159363">
    <property type="component" value="Chromosome 8"/>
</dbReference>
<evidence type="ECO:0000256" key="1">
    <source>
        <dbReference type="SAM" id="MobiDB-lite"/>
    </source>
</evidence>
<keyword evidence="3" id="KW-1185">Reference proteome</keyword>
<reference evidence="2 3" key="1">
    <citation type="submission" date="2023-02" db="EMBL/GenBank/DDBJ databases">
        <title>LHISI_Scaffold_Assembly.</title>
        <authorList>
            <person name="Stuart O.P."/>
            <person name="Cleave R."/>
            <person name="Magrath M.J.L."/>
            <person name="Mikheyev A.S."/>
        </authorList>
    </citation>
    <scope>NUCLEOTIDE SEQUENCE [LARGE SCALE GENOMIC DNA]</scope>
    <source>
        <strain evidence="2">Daus_M_001</strain>
        <tissue evidence="2">Leg muscle</tissue>
    </source>
</reference>
<evidence type="ECO:0000313" key="3">
    <source>
        <dbReference type="Proteomes" id="UP001159363"/>
    </source>
</evidence>
<gene>
    <name evidence="2" type="ORF">PR048_023787</name>
</gene>
<organism evidence="2 3">
    <name type="scientific">Dryococelus australis</name>
    <dbReference type="NCBI Taxonomy" id="614101"/>
    <lineage>
        <taxon>Eukaryota</taxon>
        <taxon>Metazoa</taxon>
        <taxon>Ecdysozoa</taxon>
        <taxon>Arthropoda</taxon>
        <taxon>Hexapoda</taxon>
        <taxon>Insecta</taxon>
        <taxon>Pterygota</taxon>
        <taxon>Neoptera</taxon>
        <taxon>Polyneoptera</taxon>
        <taxon>Phasmatodea</taxon>
        <taxon>Verophasmatodea</taxon>
        <taxon>Anareolatae</taxon>
        <taxon>Phasmatidae</taxon>
        <taxon>Eurycanthinae</taxon>
        <taxon>Dryococelus</taxon>
    </lineage>
</organism>
<proteinExistence type="predicted"/>
<feature type="region of interest" description="Disordered" evidence="1">
    <location>
        <begin position="368"/>
        <end position="393"/>
    </location>
</feature>
<evidence type="ECO:0000313" key="2">
    <source>
        <dbReference type="EMBL" id="KAJ8875880.1"/>
    </source>
</evidence>